<organism evidence="1 2">
    <name type="scientific">Caenorhabditis tropicalis</name>
    <dbReference type="NCBI Taxonomy" id="1561998"/>
    <lineage>
        <taxon>Eukaryota</taxon>
        <taxon>Metazoa</taxon>
        <taxon>Ecdysozoa</taxon>
        <taxon>Nematoda</taxon>
        <taxon>Chromadorea</taxon>
        <taxon>Rhabditida</taxon>
        <taxon>Rhabditina</taxon>
        <taxon>Rhabditomorpha</taxon>
        <taxon>Rhabditoidea</taxon>
        <taxon>Rhabditidae</taxon>
        <taxon>Peloderinae</taxon>
        <taxon>Caenorhabditis</taxon>
    </lineage>
</organism>
<name>A0A1I7URM4_9PELO</name>
<accession>A0A1I7URM4</accession>
<dbReference type="Proteomes" id="UP000095282">
    <property type="component" value="Unplaced"/>
</dbReference>
<reference evidence="2" key="1">
    <citation type="submission" date="2016-11" db="UniProtKB">
        <authorList>
            <consortium name="WormBaseParasite"/>
        </authorList>
    </citation>
    <scope>IDENTIFICATION</scope>
</reference>
<sequence>MFRRSSRHYNPVLFCAAPYGPCSCNVDEPPTILSVSSSSSILTAQNSPVLPKLILFPLPRCGAVTPAQKVLLGKTYQKLEELLGSNFEFGKEFPADKVEEAKQWLQSIKKVYRRSKKVKLDKELAAAIKQIRNEGGEAFYQLLKVYYKDLGAYLDKKLYSK</sequence>
<evidence type="ECO:0000313" key="1">
    <source>
        <dbReference type="Proteomes" id="UP000095282"/>
    </source>
</evidence>
<keyword evidence="1" id="KW-1185">Reference proteome</keyword>
<evidence type="ECO:0000313" key="2">
    <source>
        <dbReference type="WBParaSite" id="Csp11.Scaffold630.g18658.t1"/>
    </source>
</evidence>
<dbReference type="AlphaFoldDB" id="A0A1I7URM4"/>
<proteinExistence type="predicted"/>
<dbReference type="WBParaSite" id="Csp11.Scaffold630.g18658.t1">
    <property type="protein sequence ID" value="Csp11.Scaffold630.g18658.t1"/>
    <property type="gene ID" value="Csp11.Scaffold630.g18658"/>
</dbReference>
<protein>
    <submittedName>
        <fullName evidence="2">Photosystem II Psb27 protein</fullName>
    </submittedName>
</protein>